<proteinExistence type="predicted"/>
<dbReference type="EMBL" id="GBRH01173748">
    <property type="protein sequence ID" value="JAE24148.1"/>
    <property type="molecule type" value="Transcribed_RNA"/>
</dbReference>
<dbReference type="AlphaFoldDB" id="A0A0A9GU86"/>
<accession>A0A0A9GU86</accession>
<sequence length="49" mass="5598">MKPHRHTVTIKDLTNIVLCCLKEHQPMFISLDLTISIRLCPTVSPQTSH</sequence>
<organism evidence="1">
    <name type="scientific">Arundo donax</name>
    <name type="common">Giant reed</name>
    <name type="synonym">Donax arundinaceus</name>
    <dbReference type="NCBI Taxonomy" id="35708"/>
    <lineage>
        <taxon>Eukaryota</taxon>
        <taxon>Viridiplantae</taxon>
        <taxon>Streptophyta</taxon>
        <taxon>Embryophyta</taxon>
        <taxon>Tracheophyta</taxon>
        <taxon>Spermatophyta</taxon>
        <taxon>Magnoliopsida</taxon>
        <taxon>Liliopsida</taxon>
        <taxon>Poales</taxon>
        <taxon>Poaceae</taxon>
        <taxon>PACMAD clade</taxon>
        <taxon>Arundinoideae</taxon>
        <taxon>Arundineae</taxon>
        <taxon>Arundo</taxon>
    </lineage>
</organism>
<reference evidence="1" key="1">
    <citation type="submission" date="2014-09" db="EMBL/GenBank/DDBJ databases">
        <authorList>
            <person name="Magalhaes I.L.F."/>
            <person name="Oliveira U."/>
            <person name="Santos F.R."/>
            <person name="Vidigal T.H.D.A."/>
            <person name="Brescovit A.D."/>
            <person name="Santos A.J."/>
        </authorList>
    </citation>
    <scope>NUCLEOTIDE SEQUENCE</scope>
    <source>
        <tissue evidence="1">Shoot tissue taken approximately 20 cm above the soil surface</tissue>
    </source>
</reference>
<name>A0A0A9GU86_ARUDO</name>
<reference evidence="1" key="2">
    <citation type="journal article" date="2015" name="Data Brief">
        <title>Shoot transcriptome of the giant reed, Arundo donax.</title>
        <authorList>
            <person name="Barrero R.A."/>
            <person name="Guerrero F.D."/>
            <person name="Moolhuijzen P."/>
            <person name="Goolsby J.A."/>
            <person name="Tidwell J."/>
            <person name="Bellgard S.E."/>
            <person name="Bellgard M.I."/>
        </authorList>
    </citation>
    <scope>NUCLEOTIDE SEQUENCE</scope>
    <source>
        <tissue evidence="1">Shoot tissue taken approximately 20 cm above the soil surface</tissue>
    </source>
</reference>
<evidence type="ECO:0000313" key="1">
    <source>
        <dbReference type="EMBL" id="JAE24148.1"/>
    </source>
</evidence>
<protein>
    <submittedName>
        <fullName evidence="1">Uncharacterized protein</fullName>
    </submittedName>
</protein>